<reference evidence="7" key="1">
    <citation type="journal article" date="2019" name="Int. J. Syst. Evol. Microbiol.">
        <title>The Global Catalogue of Microorganisms (GCM) 10K type strain sequencing project: providing services to taxonomists for standard genome sequencing and annotation.</title>
        <authorList>
            <consortium name="The Broad Institute Genomics Platform"/>
            <consortium name="The Broad Institute Genome Sequencing Center for Infectious Disease"/>
            <person name="Wu L."/>
            <person name="Ma J."/>
        </authorList>
    </citation>
    <scope>NUCLEOTIDE SEQUENCE [LARGE SCALE GENOMIC DNA]</scope>
    <source>
        <strain evidence="7">CGMCC 4.7132</strain>
    </source>
</reference>
<dbReference type="GO" id="GO:0016740">
    <property type="term" value="F:transferase activity"/>
    <property type="evidence" value="ECO:0007669"/>
    <property type="project" value="UniProtKB-KW"/>
</dbReference>
<dbReference type="Gene3D" id="1.10.10.970">
    <property type="entry name" value="RNA 2'-phosphotransferase, Tpt1/KptA family, N-terminal domain"/>
    <property type="match status" value="1"/>
</dbReference>
<name>A0ABV9CEB7_9ACTN</name>
<protein>
    <recommendedName>
        <fullName evidence="5">Probable RNA 2'-phosphotransferase</fullName>
        <ecNumber evidence="5">2.7.1.-</ecNumber>
    </recommendedName>
</protein>
<dbReference type="InterPro" id="IPR022928">
    <property type="entry name" value="RNA_2'-PTrans_KptA"/>
</dbReference>
<dbReference type="InterPro" id="IPR042081">
    <property type="entry name" value="RNA_2'-PTrans_C"/>
</dbReference>
<evidence type="ECO:0000256" key="2">
    <source>
        <dbReference type="ARBA" id="ARBA00022679"/>
    </source>
</evidence>
<proteinExistence type="inferred from homology"/>
<gene>
    <name evidence="5" type="primary">kptA</name>
    <name evidence="6" type="ORF">ACFO60_10475</name>
</gene>
<evidence type="ECO:0000256" key="5">
    <source>
        <dbReference type="HAMAP-Rule" id="MF_00299"/>
    </source>
</evidence>
<evidence type="ECO:0000313" key="7">
    <source>
        <dbReference type="Proteomes" id="UP001596004"/>
    </source>
</evidence>
<sequence>MDERRTVRVSKYLAKHLRHEPGRIGLTLDENGWVELDALLRAAGAHGFPITMQEVEHVVAVNDKRRFVLQDGRIRASQGHSIPVELELPVVEPPAILYHGTVARSLPPIREQGLRPMSRHHVHLSPDRETATRVGARRGVPVVLVVDAAAMRAAGHEFHLSANGVWLVEHVPPGFLIFPG</sequence>
<dbReference type="Proteomes" id="UP001596004">
    <property type="component" value="Unassembled WGS sequence"/>
</dbReference>
<keyword evidence="3 5" id="KW-0520">NAD</keyword>
<dbReference type="RefSeq" id="WP_380839590.1">
    <property type="nucleotide sequence ID" value="NZ_JBHSFP010000005.1"/>
</dbReference>
<evidence type="ECO:0000313" key="6">
    <source>
        <dbReference type="EMBL" id="MFC4531187.1"/>
    </source>
</evidence>
<evidence type="ECO:0000256" key="3">
    <source>
        <dbReference type="ARBA" id="ARBA00023027"/>
    </source>
</evidence>
<dbReference type="PANTHER" id="PTHR12684">
    <property type="entry name" value="PUTATIVE PHOSPHOTRANSFERASE"/>
    <property type="match status" value="1"/>
</dbReference>
<comment type="similarity">
    <text evidence="1 5">Belongs to the KptA/TPT1 family.</text>
</comment>
<evidence type="ECO:0000256" key="1">
    <source>
        <dbReference type="ARBA" id="ARBA00009836"/>
    </source>
</evidence>
<comment type="function">
    <text evidence="4 5">Removes the 2'-phosphate from RNA via an intermediate in which the phosphate is ADP-ribosylated by NAD followed by a presumed transesterification to release the RNA and generate ADP-ribose 1''-2''-cyclic phosphate (APPR&gt;P). May function as an ADP-ribosylase.</text>
</comment>
<dbReference type="InterPro" id="IPR042080">
    <property type="entry name" value="RNA_2'-PTrans_N"/>
</dbReference>
<keyword evidence="7" id="KW-1185">Reference proteome</keyword>
<dbReference type="SUPFAM" id="SSF56399">
    <property type="entry name" value="ADP-ribosylation"/>
    <property type="match status" value="1"/>
</dbReference>
<accession>A0ABV9CEB7</accession>
<keyword evidence="2 5" id="KW-0808">Transferase</keyword>
<evidence type="ECO:0000256" key="4">
    <source>
        <dbReference type="ARBA" id="ARBA00025212"/>
    </source>
</evidence>
<dbReference type="Gene3D" id="3.20.170.30">
    <property type="match status" value="1"/>
</dbReference>
<dbReference type="EC" id="2.7.1.-" evidence="5"/>
<dbReference type="PANTHER" id="PTHR12684:SF2">
    <property type="entry name" value="TRNA 2'-PHOSPHOTRANSFERASE 1"/>
    <property type="match status" value="1"/>
</dbReference>
<dbReference type="NCBIfam" id="NF002014">
    <property type="entry name" value="PRK00819.1-4"/>
    <property type="match status" value="1"/>
</dbReference>
<dbReference type="EMBL" id="JBHSFP010000005">
    <property type="protein sequence ID" value="MFC4531187.1"/>
    <property type="molecule type" value="Genomic_DNA"/>
</dbReference>
<dbReference type="InterPro" id="IPR002745">
    <property type="entry name" value="Ptrans_KptA/Tpt1"/>
</dbReference>
<organism evidence="6 7">
    <name type="scientific">Sphaerisporangium dianthi</name>
    <dbReference type="NCBI Taxonomy" id="1436120"/>
    <lineage>
        <taxon>Bacteria</taxon>
        <taxon>Bacillati</taxon>
        <taxon>Actinomycetota</taxon>
        <taxon>Actinomycetes</taxon>
        <taxon>Streptosporangiales</taxon>
        <taxon>Streptosporangiaceae</taxon>
        <taxon>Sphaerisporangium</taxon>
    </lineage>
</organism>
<comment type="caution">
    <text evidence="6">The sequence shown here is derived from an EMBL/GenBank/DDBJ whole genome shotgun (WGS) entry which is preliminary data.</text>
</comment>
<dbReference type="HAMAP" id="MF_00299">
    <property type="entry name" value="KptA"/>
    <property type="match status" value="1"/>
</dbReference>
<dbReference type="Pfam" id="PF01885">
    <property type="entry name" value="PTS_2-RNA"/>
    <property type="match status" value="1"/>
</dbReference>